<sequence length="169" mass="19571">MIFFKNFKYKLLIAAIVGILSSLYQIEDKSEIHIAQKNVTLNRNRQETFEFLSNLKQYSSWFPNINSISEIDLNKQMTIGKRFKMSNTYLFGIGESVSSITVIGHQKPNLFEYLCDNTLKERHRLEFKSLTKNKTLVSWNNHTKSDSISSAQIRSSSSSQITEPNEIHE</sequence>
<dbReference type="SUPFAM" id="SSF55961">
    <property type="entry name" value="Bet v1-like"/>
    <property type="match status" value="1"/>
</dbReference>
<proteinExistence type="predicted"/>
<organism evidence="2 3">
    <name type="scientific">Brachionus calyciflorus</name>
    <dbReference type="NCBI Taxonomy" id="104777"/>
    <lineage>
        <taxon>Eukaryota</taxon>
        <taxon>Metazoa</taxon>
        <taxon>Spiralia</taxon>
        <taxon>Gnathifera</taxon>
        <taxon>Rotifera</taxon>
        <taxon>Eurotatoria</taxon>
        <taxon>Monogononta</taxon>
        <taxon>Pseudotrocha</taxon>
        <taxon>Ploima</taxon>
        <taxon>Brachionidae</taxon>
        <taxon>Brachionus</taxon>
    </lineage>
</organism>
<gene>
    <name evidence="2" type="ORF">OXX778_LOCUS18520</name>
</gene>
<reference evidence="2" key="1">
    <citation type="submission" date="2021-02" db="EMBL/GenBank/DDBJ databases">
        <authorList>
            <person name="Nowell W R."/>
        </authorList>
    </citation>
    <scope>NUCLEOTIDE SEQUENCE</scope>
    <source>
        <strain evidence="2">Ploen Becks lab</strain>
    </source>
</reference>
<evidence type="ECO:0000313" key="2">
    <source>
        <dbReference type="EMBL" id="CAF1044607.1"/>
    </source>
</evidence>
<name>A0A814JZI5_9BILA</name>
<evidence type="ECO:0000256" key="1">
    <source>
        <dbReference type="SAM" id="MobiDB-lite"/>
    </source>
</evidence>
<dbReference type="OrthoDB" id="9985770at2759"/>
<keyword evidence="3" id="KW-1185">Reference proteome</keyword>
<feature type="compositionally biased region" description="Low complexity" evidence="1">
    <location>
        <begin position="148"/>
        <end position="161"/>
    </location>
</feature>
<comment type="caution">
    <text evidence="2">The sequence shown here is derived from an EMBL/GenBank/DDBJ whole genome shotgun (WGS) entry which is preliminary data.</text>
</comment>
<evidence type="ECO:0000313" key="3">
    <source>
        <dbReference type="Proteomes" id="UP000663879"/>
    </source>
</evidence>
<feature type="region of interest" description="Disordered" evidence="1">
    <location>
        <begin position="148"/>
        <end position="169"/>
    </location>
</feature>
<protein>
    <submittedName>
        <fullName evidence="2">Uncharacterized protein</fullName>
    </submittedName>
</protein>
<dbReference type="EMBL" id="CAJNOC010005173">
    <property type="protein sequence ID" value="CAF1044607.1"/>
    <property type="molecule type" value="Genomic_DNA"/>
</dbReference>
<accession>A0A814JZI5</accession>
<dbReference type="Proteomes" id="UP000663879">
    <property type="component" value="Unassembled WGS sequence"/>
</dbReference>
<dbReference type="AlphaFoldDB" id="A0A814JZI5"/>